<reference evidence="14" key="1">
    <citation type="submission" date="2020-11" db="EMBL/GenBank/DDBJ databases">
        <title>Multidrug resistant novel bacterium Savagea serpentis sp. nov., isolated from the scats of a vine snake (Ahaetulla nasuta).</title>
        <authorList>
            <person name="Venkata Ramana V."/>
            <person name="Vikas Patil S."/>
            <person name="Yogita Lugani V."/>
        </authorList>
    </citation>
    <scope>NUCLEOTIDE SEQUENCE</scope>
    <source>
        <strain evidence="14">SN6</strain>
    </source>
</reference>
<dbReference type="InterPro" id="IPR005738">
    <property type="entry name" value="TopoIII"/>
</dbReference>
<evidence type="ECO:0000256" key="6">
    <source>
        <dbReference type="ARBA" id="ARBA00023029"/>
    </source>
</evidence>
<evidence type="ECO:0000256" key="4">
    <source>
        <dbReference type="ARBA" id="ARBA00022723"/>
    </source>
</evidence>
<dbReference type="InterPro" id="IPR023405">
    <property type="entry name" value="Topo_IA_core_domain"/>
</dbReference>
<dbReference type="GO" id="GO:0006281">
    <property type="term" value="P:DNA repair"/>
    <property type="evidence" value="ECO:0007669"/>
    <property type="project" value="TreeGrafter"/>
</dbReference>
<evidence type="ECO:0000256" key="1">
    <source>
        <dbReference type="ARBA" id="ARBA00000213"/>
    </source>
</evidence>
<dbReference type="PANTHER" id="PTHR11390">
    <property type="entry name" value="PROKARYOTIC DNA TOPOISOMERASE"/>
    <property type="match status" value="1"/>
</dbReference>
<feature type="domain" description="Topo IA-type catalytic" evidence="13">
    <location>
        <begin position="158"/>
        <end position="596"/>
    </location>
</feature>
<dbReference type="PANTHER" id="PTHR11390:SF21">
    <property type="entry name" value="DNA TOPOISOMERASE 3-ALPHA"/>
    <property type="match status" value="1"/>
</dbReference>
<dbReference type="RefSeq" id="WP_194563047.1">
    <property type="nucleotide sequence ID" value="NZ_JADKPV010000004.1"/>
</dbReference>
<dbReference type="InterPro" id="IPR013497">
    <property type="entry name" value="Topo_IA_cen"/>
</dbReference>
<dbReference type="EC" id="5.6.2.1" evidence="3"/>
<dbReference type="InterPro" id="IPR013824">
    <property type="entry name" value="Topo_IA_cen_sub1"/>
</dbReference>
<dbReference type="InterPro" id="IPR013826">
    <property type="entry name" value="Topo_IA_cen_sub3"/>
</dbReference>
<dbReference type="GO" id="GO:0046872">
    <property type="term" value="F:metal ion binding"/>
    <property type="evidence" value="ECO:0007669"/>
    <property type="project" value="UniProtKB-KW"/>
</dbReference>
<evidence type="ECO:0000256" key="10">
    <source>
        <dbReference type="ARBA" id="ARBA00031985"/>
    </source>
</evidence>
<dbReference type="GO" id="GO:0003677">
    <property type="term" value="F:DNA binding"/>
    <property type="evidence" value="ECO:0007669"/>
    <property type="project" value="UniProtKB-KW"/>
</dbReference>
<protein>
    <recommendedName>
        <fullName evidence="3">DNA topoisomerase</fullName>
        <ecNumber evidence="3">5.6.2.1</ecNumber>
    </recommendedName>
    <alternativeName>
        <fullName evidence="12">Omega-protein</fullName>
    </alternativeName>
    <alternativeName>
        <fullName evidence="11">Relaxing enzyme</fullName>
    </alternativeName>
    <alternativeName>
        <fullName evidence="9">Swivelase</fullName>
    </alternativeName>
    <alternativeName>
        <fullName evidence="10">Untwisting enzyme</fullName>
    </alternativeName>
</protein>
<evidence type="ECO:0000259" key="13">
    <source>
        <dbReference type="PROSITE" id="PS52039"/>
    </source>
</evidence>
<proteinExistence type="inferred from homology"/>
<keyword evidence="6" id="KW-0799">Topoisomerase</keyword>
<dbReference type="SMART" id="SM00493">
    <property type="entry name" value="TOPRIM"/>
    <property type="match status" value="1"/>
</dbReference>
<dbReference type="Gene3D" id="1.10.460.10">
    <property type="entry name" value="Topoisomerase I, domain 2"/>
    <property type="match status" value="1"/>
</dbReference>
<dbReference type="Gene3D" id="1.10.290.10">
    <property type="entry name" value="Topoisomerase I, domain 4"/>
    <property type="match status" value="1"/>
</dbReference>
<dbReference type="EMBL" id="JADKPV010000004">
    <property type="protein sequence ID" value="MBF4501569.1"/>
    <property type="molecule type" value="Genomic_DNA"/>
</dbReference>
<accession>A0A8J7GB36</accession>
<evidence type="ECO:0000256" key="5">
    <source>
        <dbReference type="ARBA" id="ARBA00022842"/>
    </source>
</evidence>
<dbReference type="NCBIfam" id="TIGR01056">
    <property type="entry name" value="topB"/>
    <property type="match status" value="1"/>
</dbReference>
<evidence type="ECO:0000313" key="15">
    <source>
        <dbReference type="Proteomes" id="UP000622653"/>
    </source>
</evidence>
<dbReference type="CDD" id="cd03362">
    <property type="entry name" value="TOPRIM_TopoIA_TopoIII"/>
    <property type="match status" value="1"/>
</dbReference>
<dbReference type="InterPro" id="IPR000380">
    <property type="entry name" value="Topo_IA"/>
</dbReference>
<dbReference type="InterPro" id="IPR025589">
    <property type="entry name" value="Toprim_C_rpt"/>
</dbReference>
<dbReference type="Pfam" id="PF01131">
    <property type="entry name" value="Topoisom_bac"/>
    <property type="match status" value="1"/>
</dbReference>
<dbReference type="CDD" id="cd00186">
    <property type="entry name" value="TOP1Ac"/>
    <property type="match status" value="1"/>
</dbReference>
<gene>
    <name evidence="14" type="primary">topB</name>
    <name evidence="14" type="ORF">IRY55_09350</name>
</gene>
<dbReference type="PROSITE" id="PS52039">
    <property type="entry name" value="TOPO_IA_2"/>
    <property type="match status" value="1"/>
</dbReference>
<evidence type="ECO:0000256" key="8">
    <source>
        <dbReference type="ARBA" id="ARBA00023235"/>
    </source>
</evidence>
<dbReference type="InterPro" id="IPR034144">
    <property type="entry name" value="TOPRIM_TopoIII"/>
</dbReference>
<dbReference type="GO" id="GO:0006265">
    <property type="term" value="P:DNA topological change"/>
    <property type="evidence" value="ECO:0007669"/>
    <property type="project" value="InterPro"/>
</dbReference>
<dbReference type="Gene3D" id="2.70.20.10">
    <property type="entry name" value="Topoisomerase I, domain 3"/>
    <property type="match status" value="1"/>
</dbReference>
<name>A0A8J7GB36_9BACL</name>
<evidence type="ECO:0000256" key="12">
    <source>
        <dbReference type="ARBA" id="ARBA00032877"/>
    </source>
</evidence>
<dbReference type="InterPro" id="IPR003602">
    <property type="entry name" value="Topo_IA_DNA-bd_dom"/>
</dbReference>
<comment type="catalytic activity">
    <reaction evidence="1">
        <text>ATP-independent breakage of single-stranded DNA, followed by passage and rejoining.</text>
        <dbReference type="EC" id="5.6.2.1"/>
    </reaction>
</comment>
<dbReference type="PROSITE" id="PS00396">
    <property type="entry name" value="TOPO_IA_1"/>
    <property type="match status" value="1"/>
</dbReference>
<keyword evidence="4" id="KW-0479">Metal-binding</keyword>
<dbReference type="Gene3D" id="3.40.50.140">
    <property type="match status" value="1"/>
</dbReference>
<dbReference type="InterPro" id="IPR023406">
    <property type="entry name" value="Topo_IA_AS"/>
</dbReference>
<dbReference type="Pfam" id="PF13342">
    <property type="entry name" value="Toprim_Crpt"/>
    <property type="match status" value="1"/>
</dbReference>
<comment type="caution">
    <text evidence="14">The sequence shown here is derived from an EMBL/GenBank/DDBJ whole genome shotgun (WGS) entry which is preliminary data.</text>
</comment>
<dbReference type="SMART" id="SM00436">
    <property type="entry name" value="TOP1Bc"/>
    <property type="match status" value="1"/>
</dbReference>
<keyword evidence="7" id="KW-0238">DNA-binding</keyword>
<dbReference type="InterPro" id="IPR013825">
    <property type="entry name" value="Topo_IA_cen_sub2"/>
</dbReference>
<evidence type="ECO:0000256" key="11">
    <source>
        <dbReference type="ARBA" id="ARBA00032235"/>
    </source>
</evidence>
<dbReference type="InterPro" id="IPR003601">
    <property type="entry name" value="Topo_IA_2"/>
</dbReference>
<evidence type="ECO:0000313" key="14">
    <source>
        <dbReference type="EMBL" id="MBF4501569.1"/>
    </source>
</evidence>
<sequence>MNTVIFAEKPSQAKAYADAFTVASKHKTHIILAACPTFPNGATITWGIGHLVELKDPKAYDTKWTRWNLASLPIFPETFEFQVAKGKFQQFKAVQQLFRQADLIINACDIDREGSNIFYSIFRLTGARPKQILRLWINSLEVDEIRRGFTQLQTNERDLKLYDEARTRQVSDWLVGMNASRIYTLLLQQRGYEDVFPVGRVQSPTVFLVYERMKEIEQFKVEPFFEAVATFQSAQGTYEGKVDGRFKTRQEVERLLHQHAIQPNDEGTITKHTEREKRQLPPLLHSLSTLQATANRKWKMSPAVTLKTAQTLYEKKYISYPRTDSRHITTNEWQYIQQNKERYETLLEQPFEAATMKPSKRYVDNAKVQEHYAIVPTKTVPARTTIEKMKREERLLYEEILRTTLCMFHRSFIYLETSVTTDVKRLPFLSKGKRTLDVGWKELFQQSNDKEDEANMLPPLQKGETVRATIQIHEGKTTPPKPYTEGQLITLMKTCGKHIEDEAEVEILKEIEGIGTEATRSSIIETLKTHQYIDVQKNIVQLTDKGRIFCEAIQGTLLASPSMTAKWETYLKKIGAGTGSSEKFLTSMEKFLHHLLATTPDELQRRPFTVAPFIGKKKATKWDRIPIATCPRCQKGKIVQRQSFYGCTHYRQGCKQTFPGTFLKKKLTKTNIKHLCEKGETNVIKGFTSNDGKTFNAKLQFQRGEISLLFEP</sequence>
<keyword evidence="5" id="KW-0460">Magnesium</keyword>
<dbReference type="GO" id="GO:0003917">
    <property type="term" value="F:DNA topoisomerase type I (single strand cut, ATP-independent) activity"/>
    <property type="evidence" value="ECO:0007669"/>
    <property type="project" value="UniProtKB-EC"/>
</dbReference>
<comment type="similarity">
    <text evidence="2">Belongs to the type IA topoisomerase family.</text>
</comment>
<dbReference type="InterPro" id="IPR006171">
    <property type="entry name" value="TOPRIM_dom"/>
</dbReference>
<evidence type="ECO:0000256" key="7">
    <source>
        <dbReference type="ARBA" id="ARBA00023125"/>
    </source>
</evidence>
<dbReference type="GO" id="GO:0006310">
    <property type="term" value="P:DNA recombination"/>
    <property type="evidence" value="ECO:0007669"/>
    <property type="project" value="TreeGrafter"/>
</dbReference>
<dbReference type="Proteomes" id="UP000622653">
    <property type="component" value="Unassembled WGS sequence"/>
</dbReference>
<evidence type="ECO:0000256" key="9">
    <source>
        <dbReference type="ARBA" id="ARBA00030003"/>
    </source>
</evidence>
<dbReference type="PRINTS" id="PR00417">
    <property type="entry name" value="PRTPISMRASEI"/>
</dbReference>
<dbReference type="SMART" id="SM00437">
    <property type="entry name" value="TOP1Ac"/>
    <property type="match status" value="1"/>
</dbReference>
<keyword evidence="8" id="KW-0413">Isomerase</keyword>
<dbReference type="Pfam" id="PF01751">
    <property type="entry name" value="Toprim"/>
    <property type="match status" value="1"/>
</dbReference>
<dbReference type="AlphaFoldDB" id="A0A8J7GB36"/>
<evidence type="ECO:0000256" key="2">
    <source>
        <dbReference type="ARBA" id="ARBA00009446"/>
    </source>
</evidence>
<evidence type="ECO:0000256" key="3">
    <source>
        <dbReference type="ARBA" id="ARBA00012891"/>
    </source>
</evidence>
<organism evidence="14 15">
    <name type="scientific">Savagea serpentis</name>
    <dbReference type="NCBI Taxonomy" id="2785297"/>
    <lineage>
        <taxon>Bacteria</taxon>
        <taxon>Bacillati</taxon>
        <taxon>Bacillota</taxon>
        <taxon>Bacilli</taxon>
        <taxon>Bacillales</taxon>
        <taxon>Caryophanaceae</taxon>
        <taxon>Savagea</taxon>
    </lineage>
</organism>
<dbReference type="GO" id="GO:0043597">
    <property type="term" value="C:cytoplasmic replication fork"/>
    <property type="evidence" value="ECO:0007669"/>
    <property type="project" value="TreeGrafter"/>
</dbReference>
<dbReference type="SUPFAM" id="SSF56712">
    <property type="entry name" value="Prokaryotic type I DNA topoisomerase"/>
    <property type="match status" value="1"/>
</dbReference>
<keyword evidence="15" id="KW-1185">Reference proteome</keyword>